<keyword evidence="2" id="KW-0255">Endonuclease</keyword>
<feature type="region of interest" description="Disordered" evidence="1">
    <location>
        <begin position="164"/>
        <end position="183"/>
    </location>
</feature>
<evidence type="ECO:0000256" key="1">
    <source>
        <dbReference type="SAM" id="MobiDB-lite"/>
    </source>
</evidence>
<organism evidence="2 3">
    <name type="scientific">Sphingomonas yantingensis</name>
    <dbReference type="NCBI Taxonomy" id="1241761"/>
    <lineage>
        <taxon>Bacteria</taxon>
        <taxon>Pseudomonadati</taxon>
        <taxon>Pseudomonadota</taxon>
        <taxon>Alphaproteobacteria</taxon>
        <taxon>Sphingomonadales</taxon>
        <taxon>Sphingomonadaceae</taxon>
        <taxon>Sphingomonas</taxon>
    </lineage>
</organism>
<feature type="compositionally biased region" description="Basic and acidic residues" evidence="1">
    <location>
        <begin position="171"/>
        <end position="183"/>
    </location>
</feature>
<reference evidence="2 3" key="1">
    <citation type="submission" date="2020-08" db="EMBL/GenBank/DDBJ databases">
        <title>Genomic Encyclopedia of Type Strains, Phase IV (KMG-IV): sequencing the most valuable type-strain genomes for metagenomic binning, comparative biology and taxonomic classification.</title>
        <authorList>
            <person name="Goeker M."/>
        </authorList>
    </citation>
    <scope>NUCLEOTIDE SEQUENCE [LARGE SCALE GENOMIC DNA]</scope>
    <source>
        <strain evidence="2 3">DSM 27244</strain>
    </source>
</reference>
<protein>
    <submittedName>
        <fullName evidence="2">Putative flap endonuclease-1-like 5' DNA nuclease</fullName>
    </submittedName>
</protein>
<keyword evidence="3" id="KW-1185">Reference proteome</keyword>
<feature type="compositionally biased region" description="Low complexity" evidence="1">
    <location>
        <begin position="76"/>
        <end position="98"/>
    </location>
</feature>
<feature type="region of interest" description="Disordered" evidence="1">
    <location>
        <begin position="62"/>
        <end position="99"/>
    </location>
</feature>
<dbReference type="AlphaFoldDB" id="A0A7W9AR48"/>
<proteinExistence type="predicted"/>
<evidence type="ECO:0000313" key="2">
    <source>
        <dbReference type="EMBL" id="MBB5699078.1"/>
    </source>
</evidence>
<comment type="caution">
    <text evidence="2">The sequence shown here is derived from an EMBL/GenBank/DDBJ whole genome shotgun (WGS) entry which is preliminary data.</text>
</comment>
<evidence type="ECO:0000313" key="3">
    <source>
        <dbReference type="Proteomes" id="UP000557739"/>
    </source>
</evidence>
<keyword evidence="2" id="KW-0540">Nuclease</keyword>
<dbReference type="Proteomes" id="UP000557739">
    <property type="component" value="Unassembled WGS sequence"/>
</dbReference>
<dbReference type="RefSeq" id="WP_184029003.1">
    <property type="nucleotide sequence ID" value="NZ_JACIJJ010000003.1"/>
</dbReference>
<accession>A0A7W9AR48</accession>
<keyword evidence="2" id="KW-0378">Hydrolase</keyword>
<dbReference type="EMBL" id="JACIJJ010000003">
    <property type="protein sequence ID" value="MBB5699078.1"/>
    <property type="molecule type" value="Genomic_DNA"/>
</dbReference>
<gene>
    <name evidence="2" type="ORF">FHR19_002433</name>
</gene>
<feature type="compositionally biased region" description="Basic and acidic residues" evidence="1">
    <location>
        <begin position="62"/>
        <end position="72"/>
    </location>
</feature>
<name>A0A7W9AR48_9SPHN</name>
<sequence>MLFSTPTQFAVLALCLVAGWLFGLASHPGGKKWKERYRTQEAEFKTTREGLTTRDARIKELERERERDEALRHRGTAPATTAAVGTAAAATAASSSTSRGGGFFGWGRDNLSRIHGIDEPTEQALRAEGIKTYAAIEALKPADEAALEDRLGFGRGRIAQQQWREQAAMLREGHDDEHSRRWA</sequence>
<dbReference type="GO" id="GO:0004519">
    <property type="term" value="F:endonuclease activity"/>
    <property type="evidence" value="ECO:0007669"/>
    <property type="project" value="UniProtKB-KW"/>
</dbReference>